<feature type="domain" description="EccD-like transmembrane" evidence="8">
    <location>
        <begin position="117"/>
        <end position="459"/>
    </location>
</feature>
<feature type="transmembrane region" description="Helical" evidence="7">
    <location>
        <begin position="176"/>
        <end position="195"/>
    </location>
</feature>
<keyword evidence="4 7" id="KW-0812">Transmembrane</keyword>
<evidence type="ECO:0000256" key="4">
    <source>
        <dbReference type="ARBA" id="ARBA00022692"/>
    </source>
</evidence>
<evidence type="ECO:0000313" key="9">
    <source>
        <dbReference type="EMBL" id="GAA1641013.1"/>
    </source>
</evidence>
<evidence type="ECO:0000256" key="2">
    <source>
        <dbReference type="ARBA" id="ARBA00006162"/>
    </source>
</evidence>
<accession>A0ABN2FDK8</accession>
<name>A0ABN2FDK8_9ACTN</name>
<feature type="transmembrane region" description="Helical" evidence="7">
    <location>
        <begin position="433"/>
        <end position="456"/>
    </location>
</feature>
<evidence type="ECO:0000256" key="5">
    <source>
        <dbReference type="ARBA" id="ARBA00022989"/>
    </source>
</evidence>
<comment type="similarity">
    <text evidence="2">Belongs to the EccD/Snm4 family.</text>
</comment>
<dbReference type="EMBL" id="BAAANE010000005">
    <property type="protein sequence ID" value="GAA1641013.1"/>
    <property type="molecule type" value="Genomic_DNA"/>
</dbReference>
<feature type="transmembrane region" description="Helical" evidence="7">
    <location>
        <begin position="119"/>
        <end position="140"/>
    </location>
</feature>
<reference evidence="9 10" key="1">
    <citation type="journal article" date="2019" name="Int. J. Syst. Evol. Microbiol.">
        <title>The Global Catalogue of Microorganisms (GCM) 10K type strain sequencing project: providing services to taxonomists for standard genome sequencing and annotation.</title>
        <authorList>
            <consortium name="The Broad Institute Genomics Platform"/>
            <consortium name="The Broad Institute Genome Sequencing Center for Infectious Disease"/>
            <person name="Wu L."/>
            <person name="Ma J."/>
        </authorList>
    </citation>
    <scope>NUCLEOTIDE SEQUENCE [LARGE SCALE GENOMIC DNA]</scope>
    <source>
        <strain evidence="9 10">JCM 14306</strain>
    </source>
</reference>
<protein>
    <submittedName>
        <fullName evidence="9">Type VII secretion integral membrane protein EccD</fullName>
    </submittedName>
</protein>
<feature type="transmembrane region" description="Helical" evidence="7">
    <location>
        <begin position="317"/>
        <end position="338"/>
    </location>
</feature>
<dbReference type="Pfam" id="PF08817">
    <property type="entry name" value="YukD"/>
    <property type="match status" value="1"/>
</dbReference>
<dbReference type="InterPro" id="IPR024962">
    <property type="entry name" value="YukD-like"/>
</dbReference>
<feature type="transmembrane region" description="Helical" evidence="7">
    <location>
        <begin position="207"/>
        <end position="225"/>
    </location>
</feature>
<dbReference type="Proteomes" id="UP001501319">
    <property type="component" value="Unassembled WGS sequence"/>
</dbReference>
<feature type="transmembrane region" description="Helical" evidence="7">
    <location>
        <begin position="400"/>
        <end position="421"/>
    </location>
</feature>
<feature type="transmembrane region" description="Helical" evidence="7">
    <location>
        <begin position="344"/>
        <end position="363"/>
    </location>
</feature>
<evidence type="ECO:0000256" key="3">
    <source>
        <dbReference type="ARBA" id="ARBA00022475"/>
    </source>
</evidence>
<keyword evidence="3" id="KW-1003">Cell membrane</keyword>
<organism evidence="9 10">
    <name type="scientific">Kribbella alba</name>
    <dbReference type="NCBI Taxonomy" id="190197"/>
    <lineage>
        <taxon>Bacteria</taxon>
        <taxon>Bacillati</taxon>
        <taxon>Actinomycetota</taxon>
        <taxon>Actinomycetes</taxon>
        <taxon>Propionibacteriales</taxon>
        <taxon>Kribbellaceae</taxon>
        <taxon>Kribbella</taxon>
    </lineage>
</organism>
<evidence type="ECO:0000313" key="10">
    <source>
        <dbReference type="Proteomes" id="UP001501319"/>
    </source>
</evidence>
<feature type="transmembrane region" description="Helical" evidence="7">
    <location>
        <begin position="146"/>
        <end position="164"/>
    </location>
</feature>
<comment type="caution">
    <text evidence="9">The sequence shown here is derived from an EMBL/GenBank/DDBJ whole genome shotgun (WGS) entry which is preliminary data.</text>
</comment>
<sequence>MRTTGLVRVTVAAPRRRIDVALPEQSAVAEIVPGLLLYAGEQLADEGALGGGWVLRRADGALLDLGLTLGSHRVRDGEVLHLVPRSTEWPEFEYDDVVDAIATGAGRTGRAWTPRHTRLAGVTGGAACMLLVLVAVLRTTTPAGAAAWWSLGIAAVLTLSGTAVSRSLADSSLGAVLGAVGLPFAAVGGAFLAAGERSLLQLGTPQLLTGSAALVLAGIACFVGIADRPALFASAVVTGLLGFTGGWLATIDALAPHQAAAVLIGALLAFSPMFGSLSIRLGRVPMPDLPLTTADLVRDDPQTPRSTVYQAVVRADALLTGLLAGSAVAGVVCQLLLVRSGQTAAYWYVGVLTAGHLLRARLYPVVRHRLPVIAVGAAGAVALAMGPLMSGDPAGHLTLVGPLLLLVGALIMLAGILASTRQLTPYIGRYSELLELLVVLAVVPTCCAVVGLYAVLRGLGG</sequence>
<feature type="transmembrane region" description="Helical" evidence="7">
    <location>
        <begin position="370"/>
        <end position="388"/>
    </location>
</feature>
<feature type="transmembrane region" description="Helical" evidence="7">
    <location>
        <begin position="232"/>
        <end position="251"/>
    </location>
</feature>
<keyword evidence="6 7" id="KW-0472">Membrane</keyword>
<dbReference type="PIRSF" id="PIRSF017804">
    <property type="entry name" value="Secretion_EccD1"/>
    <property type="match status" value="1"/>
</dbReference>
<feature type="transmembrane region" description="Helical" evidence="7">
    <location>
        <begin position="257"/>
        <end position="277"/>
    </location>
</feature>
<keyword evidence="10" id="KW-1185">Reference proteome</keyword>
<dbReference type="Gene3D" id="3.10.20.90">
    <property type="entry name" value="Phosphatidylinositol 3-kinase Catalytic Subunit, Chain A, domain 1"/>
    <property type="match status" value="1"/>
</dbReference>
<comment type="subcellular location">
    <subcellularLocation>
        <location evidence="1">Cell membrane</location>
        <topology evidence="1">Multi-pass membrane protein</topology>
    </subcellularLocation>
</comment>
<evidence type="ECO:0000256" key="6">
    <source>
        <dbReference type="ARBA" id="ARBA00023136"/>
    </source>
</evidence>
<dbReference type="InterPro" id="IPR006707">
    <property type="entry name" value="T7SS_EccD"/>
</dbReference>
<evidence type="ECO:0000256" key="1">
    <source>
        <dbReference type="ARBA" id="ARBA00004651"/>
    </source>
</evidence>
<dbReference type="RefSeq" id="WP_344112444.1">
    <property type="nucleotide sequence ID" value="NZ_BAAANE010000005.1"/>
</dbReference>
<keyword evidence="5 7" id="KW-1133">Transmembrane helix</keyword>
<dbReference type="Pfam" id="PF19053">
    <property type="entry name" value="EccD"/>
    <property type="match status" value="1"/>
</dbReference>
<evidence type="ECO:0000259" key="8">
    <source>
        <dbReference type="Pfam" id="PF19053"/>
    </source>
</evidence>
<proteinExistence type="inferred from homology"/>
<gene>
    <name evidence="9" type="primary">eccD</name>
    <name evidence="9" type="ORF">GCM10009744_33680</name>
</gene>
<dbReference type="NCBIfam" id="TIGR03920">
    <property type="entry name" value="T7SS_EccD"/>
    <property type="match status" value="1"/>
</dbReference>
<dbReference type="InterPro" id="IPR044049">
    <property type="entry name" value="EccD_transm"/>
</dbReference>
<evidence type="ECO:0000256" key="7">
    <source>
        <dbReference type="SAM" id="Phobius"/>
    </source>
</evidence>